<accession>A0A5C6VS02</accession>
<feature type="compositionally biased region" description="Low complexity" evidence="1">
    <location>
        <begin position="1281"/>
        <end position="1305"/>
    </location>
</feature>
<feature type="region of interest" description="Disordered" evidence="1">
    <location>
        <begin position="896"/>
        <end position="923"/>
    </location>
</feature>
<feature type="compositionally biased region" description="Basic and acidic residues" evidence="1">
    <location>
        <begin position="554"/>
        <end position="565"/>
    </location>
</feature>
<dbReference type="Proteomes" id="UP000321776">
    <property type="component" value="Unassembled WGS sequence"/>
</dbReference>
<evidence type="ECO:0000313" key="2">
    <source>
        <dbReference type="EMBL" id="MEM5342745.1"/>
    </source>
</evidence>
<evidence type="ECO:0000313" key="4">
    <source>
        <dbReference type="Proteomes" id="UP000321776"/>
    </source>
</evidence>
<feature type="compositionally biased region" description="Polar residues" evidence="1">
    <location>
        <begin position="1"/>
        <end position="10"/>
    </location>
</feature>
<reference evidence="2 5" key="3">
    <citation type="submission" date="2024-01" db="EMBL/GenBank/DDBJ databases">
        <title>The diversity of rhizobia nodulating Mimosa spp. in eleven states of Brazil covering several biomes is determined by host plant, location, and edaphic factors.</title>
        <authorList>
            <person name="Rouws L."/>
            <person name="Barauna A."/>
            <person name="Beukes C."/>
            <person name="De Faria S.M."/>
            <person name="Gross E."/>
            <person name="Dos Reis Junior F.B."/>
            <person name="Simon M."/>
            <person name="Maluk M."/>
            <person name="Odee D.W."/>
            <person name="Kenicer G."/>
            <person name="Young J.P.W."/>
            <person name="Reis V.M."/>
            <person name="Zilli J."/>
            <person name="James E.K."/>
        </authorList>
    </citation>
    <scope>NUCLEOTIDE SEQUENCE [LARGE SCALE GENOMIC DNA]</scope>
    <source>
        <strain evidence="2 5">JPY530</strain>
    </source>
</reference>
<feature type="region of interest" description="Disordered" evidence="1">
    <location>
        <begin position="554"/>
        <end position="617"/>
    </location>
</feature>
<protein>
    <submittedName>
        <fullName evidence="2">DUF6543 domain-containing protein</fullName>
    </submittedName>
</protein>
<feature type="region of interest" description="Disordered" evidence="1">
    <location>
        <begin position="1"/>
        <end position="133"/>
    </location>
</feature>
<dbReference type="EMBL" id="VOQS01000001">
    <property type="protein sequence ID" value="TXC86188.1"/>
    <property type="molecule type" value="Genomic_DNA"/>
</dbReference>
<gene>
    <name evidence="3" type="ORF">FRZ40_00565</name>
    <name evidence="2" type="ORF">V4C56_24385</name>
</gene>
<sequence>MSISSTTNGNHPAYWTYKAQDDNQEPTADNSSRFGGDSSPDTGEGQQKPSSQDNPPASPPASTTQSTRGAVPSSAGGANVQPGTAVANQTDDSGAPTLPDVTIEELKGLSDRYDTDSSNGTPQSRSLNNDEAEKGKLDAATELDYTGYPPDVARVQKGLGDTQAQLAALPPEVARRYATQLAVYEAAYCNITSPEARSVIEQKLTELESAILQEYNRSINDPLDRVLSIFNHPLGEGYLDPSYAKQLAQLDNLRKAFLGAPNAAAREAILRQAADLKNRLQHAVADATDAYLKKDRAEWDDANRFVDQTLQDAEKIQDPVKRYKAITDALFSLNTGMGEDPVADKRVLAFTQRLQNDPDLRHKLDIWQAAAHDQLKAADDPSKQSAQRDPNNPDDKNGPAPVPSYSHIIDNPPPAGPDYIRDLADRFTHVGQQVTRTETAAAGGRPYGPAQPSKATLAALEAVFKSIAHLLLGLTPLAALKYPWSPDSAMASGKAAVTESAVNILLSLLDPILGALGDVIKAGGEGAQFARELGEEAAETATRLTGKGFRLVEKDGHLSLEEDGSKGTGPKGEDAPPAASSNLLPVKKVQPDNPDQYETSYAPEPPAGPSDDPSVLAAKARMGGKPMQIPEDYAVAVDPNTLMPDENAPGVYTNDSAEHFIKNDDKYYKVNYDSGNNTWRVIHPSSPGRYTYPVRFDPTGEAWAINTDVGLKGGGPMSRLVSLRKFAQDPPVAKLLQSKTLKPQNPSTCFLDHGKVAKNAADVPDGRLTPIANGPLNAAELRKQLEKGPLVLSARGIARPDSNYSGMHTIVLLKVFKGEDGKEHVLGIDLDDTIGRSGAAQSPADGDFGGVDYDLDSLTRNARPYVDEESGTPLEMYSRPQQSTGIWDWFKSKLGGGKSTGGESSPTPQPGPSSSNWVPDTYQTQVNGDLSADRWFPGIHRDSMGRGYIRQGDKTYAVAYDKDNATWRVVSPEGGAKPSYPVRQKNDGSWELNPEVGLPGGGRQYTDDFGKEIYDARSVGDTFLEIAERNGVSDSTIRNYLNKYLSAHPNLLPVGQHYQPRYTDARGGEIYEDSQSGLSTKQIAERRNMPPKNVRAWIQRYANEHRLPPPQTRMSEAEFTRVGPAIYSEIANGSSITASAHKFTEGNPNLAFQAALRYAIENRLPKQPVEQAWAKYLEETNRPAGAARRTDAPLGPVAQPEFEPMTQDQYDQILEDYGAGESSQEISRKTGVPEAWVKNVEHGYGYYSSSQHAYVEPTYDPENVEPPAKRLRTDPAPTDNPSSSSAGPSSPAAGPSGAGQAAGNSGVAVWGRAEMRQYLHEDPAVAQNMDPRIRDAITGWLEGAGPAPDGLQQEMIEQGFPNLTPAILRDYLNGKTLTTQQMSDVEAWLGI</sequence>
<feature type="region of interest" description="Disordered" evidence="1">
    <location>
        <begin position="833"/>
        <end position="853"/>
    </location>
</feature>
<evidence type="ECO:0000256" key="1">
    <source>
        <dbReference type="SAM" id="MobiDB-lite"/>
    </source>
</evidence>
<reference evidence="3 4" key="1">
    <citation type="journal article" date="2018" name="Int. J. Syst. Evol. Microbiol.">
        <title>Paraburkholderia azotifigens sp. nov., a nitrogen-fixing bacterium isolated from paddy soil.</title>
        <authorList>
            <person name="Choi G.M."/>
            <person name="Im W.T."/>
        </authorList>
    </citation>
    <scope>NUCLEOTIDE SEQUENCE [LARGE SCALE GENOMIC DNA]</scope>
    <source>
        <strain evidence="3 4">NF 2-5-3</strain>
    </source>
</reference>
<feature type="compositionally biased region" description="Basic and acidic residues" evidence="1">
    <location>
        <begin position="104"/>
        <end position="115"/>
    </location>
</feature>
<dbReference type="Proteomes" id="UP001481677">
    <property type="component" value="Unassembled WGS sequence"/>
</dbReference>
<feature type="region of interest" description="Disordered" evidence="1">
    <location>
        <begin position="1257"/>
        <end position="1305"/>
    </location>
</feature>
<name>A0A5C6VS02_9BURK</name>
<dbReference type="RefSeq" id="WP_147232977.1">
    <property type="nucleotide sequence ID" value="NZ_JAZHFZ010000017.1"/>
</dbReference>
<comment type="caution">
    <text evidence="3">The sequence shown here is derived from an EMBL/GenBank/DDBJ whole genome shotgun (WGS) entry which is preliminary data.</text>
</comment>
<feature type="region of interest" description="Disordered" evidence="1">
    <location>
        <begin position="374"/>
        <end position="415"/>
    </location>
</feature>
<evidence type="ECO:0000313" key="3">
    <source>
        <dbReference type="EMBL" id="TXC86188.1"/>
    </source>
</evidence>
<reference evidence="3" key="2">
    <citation type="submission" date="2019-08" db="EMBL/GenBank/DDBJ databases">
        <authorList>
            <person name="Im W.-T."/>
        </authorList>
    </citation>
    <scope>NUCLEOTIDE SEQUENCE</scope>
    <source>
        <strain evidence="3">NF 2-5-3</strain>
    </source>
</reference>
<evidence type="ECO:0000313" key="5">
    <source>
        <dbReference type="Proteomes" id="UP001481677"/>
    </source>
</evidence>
<keyword evidence="5" id="KW-1185">Reference proteome</keyword>
<feature type="compositionally biased region" description="Polar residues" evidence="1">
    <location>
        <begin position="116"/>
        <end position="129"/>
    </location>
</feature>
<organism evidence="3 4">
    <name type="scientific">Paraburkholderia azotifigens</name>
    <dbReference type="NCBI Taxonomy" id="2057004"/>
    <lineage>
        <taxon>Bacteria</taxon>
        <taxon>Pseudomonadati</taxon>
        <taxon>Pseudomonadota</taxon>
        <taxon>Betaproteobacteria</taxon>
        <taxon>Burkholderiales</taxon>
        <taxon>Burkholderiaceae</taxon>
        <taxon>Paraburkholderia</taxon>
    </lineage>
</organism>
<feature type="region of interest" description="Disordered" evidence="1">
    <location>
        <begin position="1184"/>
        <end position="1203"/>
    </location>
</feature>
<proteinExistence type="predicted"/>
<feature type="compositionally biased region" description="Polar residues" evidence="1">
    <location>
        <begin position="25"/>
        <end position="54"/>
    </location>
</feature>
<dbReference type="EMBL" id="JAZHGA010000018">
    <property type="protein sequence ID" value="MEM5342745.1"/>
    <property type="molecule type" value="Genomic_DNA"/>
</dbReference>